<dbReference type="Proteomes" id="UP000254519">
    <property type="component" value="Unassembled WGS sequence"/>
</dbReference>
<feature type="domain" description="LysM" evidence="2">
    <location>
        <begin position="27"/>
        <end position="70"/>
    </location>
</feature>
<dbReference type="InterPro" id="IPR010611">
    <property type="entry name" value="3D_dom"/>
</dbReference>
<dbReference type="Gene3D" id="3.10.350.10">
    <property type="entry name" value="LysM domain"/>
    <property type="match status" value="1"/>
</dbReference>
<accession>A0A380C8B7</accession>
<protein>
    <submittedName>
        <fullName evidence="3">Cell wall-binding protein yocH</fullName>
    </submittedName>
</protein>
<dbReference type="Gene3D" id="2.40.40.10">
    <property type="entry name" value="RlpA-like domain"/>
    <property type="match status" value="1"/>
</dbReference>
<keyword evidence="4" id="KW-1185">Reference proteome</keyword>
<dbReference type="InterPro" id="IPR018392">
    <property type="entry name" value="LysM"/>
</dbReference>
<dbReference type="SUPFAM" id="SSF54106">
    <property type="entry name" value="LysM domain"/>
    <property type="match status" value="1"/>
</dbReference>
<dbReference type="AlphaFoldDB" id="A0A380C8B7"/>
<dbReference type="InterPro" id="IPR036779">
    <property type="entry name" value="LysM_dom_sf"/>
</dbReference>
<dbReference type="OrthoDB" id="9798935at2"/>
<gene>
    <name evidence="3" type="primary">yocH_2</name>
    <name evidence="3" type="ORF">NCTC4822_02325</name>
</gene>
<dbReference type="GO" id="GO:0019867">
    <property type="term" value="C:outer membrane"/>
    <property type="evidence" value="ECO:0007669"/>
    <property type="project" value="InterPro"/>
</dbReference>
<dbReference type="Pfam" id="PF01476">
    <property type="entry name" value="LysM"/>
    <property type="match status" value="1"/>
</dbReference>
<evidence type="ECO:0000259" key="2">
    <source>
        <dbReference type="PROSITE" id="PS51782"/>
    </source>
</evidence>
<dbReference type="SMART" id="SM00257">
    <property type="entry name" value="LysM"/>
    <property type="match status" value="1"/>
</dbReference>
<dbReference type="CDD" id="cd00118">
    <property type="entry name" value="LysM"/>
    <property type="match status" value="1"/>
</dbReference>
<evidence type="ECO:0000313" key="4">
    <source>
        <dbReference type="Proteomes" id="UP000254519"/>
    </source>
</evidence>
<organism evidence="3 4">
    <name type="scientific">Sporosarcina pasteurii</name>
    <name type="common">Bacillus pasteurii</name>
    <dbReference type="NCBI Taxonomy" id="1474"/>
    <lineage>
        <taxon>Bacteria</taxon>
        <taxon>Bacillati</taxon>
        <taxon>Bacillota</taxon>
        <taxon>Bacilli</taxon>
        <taxon>Bacillales</taxon>
        <taxon>Caryophanaceae</taxon>
        <taxon>Sporosarcina</taxon>
    </lineage>
</organism>
<dbReference type="EMBL" id="UGYZ01000002">
    <property type="protein sequence ID" value="SUJ13895.1"/>
    <property type="molecule type" value="Genomic_DNA"/>
</dbReference>
<dbReference type="GO" id="GO:0004553">
    <property type="term" value="F:hydrolase activity, hydrolyzing O-glycosyl compounds"/>
    <property type="evidence" value="ECO:0007669"/>
    <property type="project" value="InterPro"/>
</dbReference>
<dbReference type="GO" id="GO:0009254">
    <property type="term" value="P:peptidoglycan turnover"/>
    <property type="evidence" value="ECO:0007669"/>
    <property type="project" value="InterPro"/>
</dbReference>
<dbReference type="InterPro" id="IPR051933">
    <property type="entry name" value="Resuscitation_pf_RpfB"/>
</dbReference>
<sequence length="176" mass="19388">MKKISIAFLVSLCVFGFGMKESLASSPTYNVKSGDNLYRISLLYNTSVSNLKTWNNLRSDLIFPNQKLIVGSQEKSSKQVKSEFTMKSTAYTAYCNGCIGITKTGIDLRKNPNQKVIAVDPKVIPLGTKGFVEGYGYAVAGDIGSAIKGNTIDVFFPTRREALEWGRKEVKVQVLD</sequence>
<dbReference type="PANTHER" id="PTHR39160">
    <property type="entry name" value="CELL WALL-BINDING PROTEIN YOCH"/>
    <property type="match status" value="1"/>
</dbReference>
<dbReference type="InterPro" id="IPR036908">
    <property type="entry name" value="RlpA-like_sf"/>
</dbReference>
<evidence type="ECO:0000256" key="1">
    <source>
        <dbReference type="ARBA" id="ARBA00022729"/>
    </source>
</evidence>
<keyword evidence="1" id="KW-0732">Signal</keyword>
<dbReference type="RefSeq" id="WP_115362355.1">
    <property type="nucleotide sequence ID" value="NZ_CP038012.1"/>
</dbReference>
<dbReference type="CDD" id="cd22786">
    <property type="entry name" value="DPBB_YuiC-like"/>
    <property type="match status" value="1"/>
</dbReference>
<name>A0A380C8B7_SPOPA</name>
<evidence type="ECO:0000313" key="3">
    <source>
        <dbReference type="EMBL" id="SUJ13895.1"/>
    </source>
</evidence>
<reference evidence="3 4" key="1">
    <citation type="submission" date="2018-06" db="EMBL/GenBank/DDBJ databases">
        <authorList>
            <consortium name="Pathogen Informatics"/>
            <person name="Doyle S."/>
        </authorList>
    </citation>
    <scope>NUCLEOTIDE SEQUENCE [LARGE SCALE GENOMIC DNA]</scope>
    <source>
        <strain evidence="4">ATCC 11859 / DSM 33 / NCIB 8841 / NCTC 4822</strain>
    </source>
</reference>
<dbReference type="Pfam" id="PF06725">
    <property type="entry name" value="3D"/>
    <property type="match status" value="1"/>
</dbReference>
<dbReference type="PROSITE" id="PS51782">
    <property type="entry name" value="LYSM"/>
    <property type="match status" value="1"/>
</dbReference>
<proteinExistence type="predicted"/>
<dbReference type="PANTHER" id="PTHR39160:SF4">
    <property type="entry name" value="RESUSCITATION-PROMOTING FACTOR RPFB"/>
    <property type="match status" value="1"/>
</dbReference>
<dbReference type="SUPFAM" id="SSF50685">
    <property type="entry name" value="Barwin-like endoglucanases"/>
    <property type="match status" value="1"/>
</dbReference>